<comment type="caution">
    <text evidence="6">The sequence shown here is derived from an EMBL/GenBank/DDBJ whole genome shotgun (WGS) entry which is preliminary data.</text>
</comment>
<dbReference type="PANTHER" id="PTHR33337:SF40">
    <property type="entry name" value="CENP-V_GFA DOMAIN-CONTAINING PROTEIN-RELATED"/>
    <property type="match status" value="1"/>
</dbReference>
<dbReference type="SUPFAM" id="SSF51316">
    <property type="entry name" value="Mss4-like"/>
    <property type="match status" value="1"/>
</dbReference>
<keyword evidence="3" id="KW-0862">Zinc</keyword>
<accession>A0A9P6CPW1</accession>
<name>A0A9P6CPW1_9AGAR</name>
<keyword evidence="2" id="KW-0479">Metal-binding</keyword>
<proteinExistence type="inferred from homology"/>
<feature type="domain" description="CENP-V/GFA" evidence="5">
    <location>
        <begin position="10"/>
        <end position="121"/>
    </location>
</feature>
<dbReference type="PANTHER" id="PTHR33337">
    <property type="entry name" value="GFA DOMAIN-CONTAINING PROTEIN"/>
    <property type="match status" value="1"/>
</dbReference>
<gene>
    <name evidence="6" type="ORF">BDZ94DRAFT_1180855</name>
</gene>
<dbReference type="EMBL" id="MU150229">
    <property type="protein sequence ID" value="KAF9469615.1"/>
    <property type="molecule type" value="Genomic_DNA"/>
</dbReference>
<dbReference type="GO" id="GO:0046872">
    <property type="term" value="F:metal ion binding"/>
    <property type="evidence" value="ECO:0007669"/>
    <property type="project" value="UniProtKB-KW"/>
</dbReference>
<dbReference type="InterPro" id="IPR011057">
    <property type="entry name" value="Mss4-like_sf"/>
</dbReference>
<keyword evidence="7" id="KW-1185">Reference proteome</keyword>
<evidence type="ECO:0000256" key="3">
    <source>
        <dbReference type="ARBA" id="ARBA00022833"/>
    </source>
</evidence>
<comment type="similarity">
    <text evidence="1">Belongs to the Gfa family.</text>
</comment>
<dbReference type="InterPro" id="IPR006913">
    <property type="entry name" value="CENP-V/GFA"/>
</dbReference>
<sequence length="155" mass="17542">MSSTALSVKYAGGCFCGAVTYRVIGPPLLSAYCHCTLCQRLNASPFIHTIHFPDTAFIWTHTEPHENALDCFVVPEKPWKTRWRCKQCGCCISSHNSKANKWSVWAAQLERDKEGKIKGWDDLKPTAHMFYGTRLVNVDDGLGKWEGYENKSTKL</sequence>
<dbReference type="OrthoDB" id="9970124at2759"/>
<feature type="non-terminal residue" evidence="6">
    <location>
        <position position="155"/>
    </location>
</feature>
<dbReference type="AlphaFoldDB" id="A0A9P6CPW1"/>
<evidence type="ECO:0000313" key="7">
    <source>
        <dbReference type="Proteomes" id="UP000807353"/>
    </source>
</evidence>
<dbReference type="Pfam" id="PF04828">
    <property type="entry name" value="GFA"/>
    <property type="match status" value="1"/>
</dbReference>
<dbReference type="Proteomes" id="UP000807353">
    <property type="component" value="Unassembled WGS sequence"/>
</dbReference>
<dbReference type="GO" id="GO:0016846">
    <property type="term" value="F:carbon-sulfur lyase activity"/>
    <property type="evidence" value="ECO:0007669"/>
    <property type="project" value="InterPro"/>
</dbReference>
<evidence type="ECO:0000256" key="4">
    <source>
        <dbReference type="ARBA" id="ARBA00023239"/>
    </source>
</evidence>
<evidence type="ECO:0000256" key="1">
    <source>
        <dbReference type="ARBA" id="ARBA00005495"/>
    </source>
</evidence>
<organism evidence="6 7">
    <name type="scientific">Collybia nuda</name>
    <dbReference type="NCBI Taxonomy" id="64659"/>
    <lineage>
        <taxon>Eukaryota</taxon>
        <taxon>Fungi</taxon>
        <taxon>Dikarya</taxon>
        <taxon>Basidiomycota</taxon>
        <taxon>Agaricomycotina</taxon>
        <taxon>Agaricomycetes</taxon>
        <taxon>Agaricomycetidae</taxon>
        <taxon>Agaricales</taxon>
        <taxon>Tricholomatineae</taxon>
        <taxon>Clitocybaceae</taxon>
        <taxon>Collybia</taxon>
    </lineage>
</organism>
<keyword evidence="4" id="KW-0456">Lyase</keyword>
<reference evidence="6" key="1">
    <citation type="submission" date="2020-11" db="EMBL/GenBank/DDBJ databases">
        <authorList>
            <consortium name="DOE Joint Genome Institute"/>
            <person name="Ahrendt S."/>
            <person name="Riley R."/>
            <person name="Andreopoulos W."/>
            <person name="Labutti K."/>
            <person name="Pangilinan J."/>
            <person name="Ruiz-Duenas F.J."/>
            <person name="Barrasa J.M."/>
            <person name="Sanchez-Garcia M."/>
            <person name="Camarero S."/>
            <person name="Miyauchi S."/>
            <person name="Serrano A."/>
            <person name="Linde D."/>
            <person name="Babiker R."/>
            <person name="Drula E."/>
            <person name="Ayuso-Fernandez I."/>
            <person name="Pacheco R."/>
            <person name="Padilla G."/>
            <person name="Ferreira P."/>
            <person name="Barriuso J."/>
            <person name="Kellner H."/>
            <person name="Castanera R."/>
            <person name="Alfaro M."/>
            <person name="Ramirez L."/>
            <person name="Pisabarro A.G."/>
            <person name="Kuo A."/>
            <person name="Tritt A."/>
            <person name="Lipzen A."/>
            <person name="He G."/>
            <person name="Yan M."/>
            <person name="Ng V."/>
            <person name="Cullen D."/>
            <person name="Martin F."/>
            <person name="Rosso M.-N."/>
            <person name="Henrissat B."/>
            <person name="Hibbett D."/>
            <person name="Martinez A.T."/>
            <person name="Grigoriev I.V."/>
        </authorList>
    </citation>
    <scope>NUCLEOTIDE SEQUENCE</scope>
    <source>
        <strain evidence="6">CBS 247.69</strain>
    </source>
</reference>
<evidence type="ECO:0000256" key="2">
    <source>
        <dbReference type="ARBA" id="ARBA00022723"/>
    </source>
</evidence>
<dbReference type="Gene3D" id="3.90.1590.10">
    <property type="entry name" value="glutathione-dependent formaldehyde- activating enzyme (gfa)"/>
    <property type="match status" value="1"/>
</dbReference>
<dbReference type="PROSITE" id="PS51891">
    <property type="entry name" value="CENP_V_GFA"/>
    <property type="match status" value="1"/>
</dbReference>
<protein>
    <submittedName>
        <fullName evidence="6">Mss4-like protein</fullName>
    </submittedName>
</protein>
<evidence type="ECO:0000259" key="5">
    <source>
        <dbReference type="PROSITE" id="PS51891"/>
    </source>
</evidence>
<evidence type="ECO:0000313" key="6">
    <source>
        <dbReference type="EMBL" id="KAF9469615.1"/>
    </source>
</evidence>